<gene>
    <name evidence="4" type="ORF">DB32_008674</name>
</gene>
<reference evidence="4 5" key="1">
    <citation type="submission" date="2015-03" db="EMBL/GenBank/DDBJ databases">
        <title>Genome assembly of Sandaracinus amylolyticus DSM 53668.</title>
        <authorList>
            <person name="Sharma G."/>
            <person name="Subramanian S."/>
        </authorList>
    </citation>
    <scope>NUCLEOTIDE SEQUENCE [LARGE SCALE GENOMIC DNA]</scope>
    <source>
        <strain evidence="4 5">DSM 53668</strain>
    </source>
</reference>
<evidence type="ECO:0000256" key="3">
    <source>
        <dbReference type="PIRSR" id="PIRSR607837-1"/>
    </source>
</evidence>
<dbReference type="InterPro" id="IPR007837">
    <property type="entry name" value="DinB"/>
</dbReference>
<feature type="binding site" evidence="3">
    <location>
        <position position="49"/>
    </location>
    <ligand>
        <name>a divalent metal cation</name>
        <dbReference type="ChEBI" id="CHEBI:60240"/>
    </ligand>
</feature>
<dbReference type="Gene3D" id="1.20.120.450">
    <property type="entry name" value="dinb family like domain"/>
    <property type="match status" value="1"/>
</dbReference>
<comment type="similarity">
    <text evidence="1">Belongs to the DinB family.</text>
</comment>
<dbReference type="Pfam" id="PF05163">
    <property type="entry name" value="DinB"/>
    <property type="match status" value="1"/>
</dbReference>
<keyword evidence="5" id="KW-1185">Reference proteome</keyword>
<evidence type="ECO:0000313" key="4">
    <source>
        <dbReference type="EMBL" id="AKF11525.1"/>
    </source>
</evidence>
<proteinExistence type="inferred from homology"/>
<dbReference type="GO" id="GO:0046872">
    <property type="term" value="F:metal ion binding"/>
    <property type="evidence" value="ECO:0007669"/>
    <property type="project" value="UniProtKB-KW"/>
</dbReference>
<dbReference type="Proteomes" id="UP000034883">
    <property type="component" value="Chromosome"/>
</dbReference>
<protein>
    <recommendedName>
        <fullName evidence="6">DinB family protein</fullName>
    </recommendedName>
</protein>
<dbReference type="PANTHER" id="PTHR37302:SF1">
    <property type="entry name" value="PROTEIN DINB"/>
    <property type="match status" value="1"/>
</dbReference>
<evidence type="ECO:0000313" key="5">
    <source>
        <dbReference type="Proteomes" id="UP000034883"/>
    </source>
</evidence>
<dbReference type="EMBL" id="CP011125">
    <property type="protein sequence ID" value="AKF11525.1"/>
    <property type="molecule type" value="Genomic_DNA"/>
</dbReference>
<keyword evidence="2 3" id="KW-0479">Metal-binding</keyword>
<organism evidence="4 5">
    <name type="scientific">Sandaracinus amylolyticus</name>
    <dbReference type="NCBI Taxonomy" id="927083"/>
    <lineage>
        <taxon>Bacteria</taxon>
        <taxon>Pseudomonadati</taxon>
        <taxon>Myxococcota</taxon>
        <taxon>Polyangia</taxon>
        <taxon>Polyangiales</taxon>
        <taxon>Sandaracinaceae</taxon>
        <taxon>Sandaracinus</taxon>
    </lineage>
</organism>
<dbReference type="KEGG" id="samy:DB32_008674"/>
<evidence type="ECO:0008006" key="6">
    <source>
        <dbReference type="Google" id="ProtNLM"/>
    </source>
</evidence>
<dbReference type="SUPFAM" id="SSF109854">
    <property type="entry name" value="DinB/YfiT-like putative metalloenzymes"/>
    <property type="match status" value="1"/>
</dbReference>
<dbReference type="InterPro" id="IPR034660">
    <property type="entry name" value="DinB/YfiT-like"/>
</dbReference>
<dbReference type="AlphaFoldDB" id="A0A0F6WAE5"/>
<sequence>MTPDLARVMARYNRWMNDKLYAVAETLTDEERKADRGAFFRSVHGTLNHLLLADRVWMGRFTGAQLQAGEMGPGGIRSLDQELYASFDELRRERAKTDDEIVAFIATLTDETLAGPLRYSRRGAANELPLWHAVAHMFNHQTHHRGQVTTLLMQAGHDPGVTDLVAMLRA</sequence>
<feature type="binding site" evidence="3">
    <location>
        <position position="140"/>
    </location>
    <ligand>
        <name>a divalent metal cation</name>
        <dbReference type="ChEBI" id="CHEBI:60240"/>
    </ligand>
</feature>
<dbReference type="OrthoDB" id="9807509at2"/>
<evidence type="ECO:0000256" key="2">
    <source>
        <dbReference type="ARBA" id="ARBA00022723"/>
    </source>
</evidence>
<dbReference type="PANTHER" id="PTHR37302">
    <property type="entry name" value="SLR1116 PROTEIN"/>
    <property type="match status" value="1"/>
</dbReference>
<dbReference type="STRING" id="927083.DB32_008674"/>
<evidence type="ECO:0000256" key="1">
    <source>
        <dbReference type="ARBA" id="ARBA00008635"/>
    </source>
</evidence>
<name>A0A0F6WAE5_9BACT</name>
<accession>A0A0F6WAE5</accession>
<feature type="binding site" evidence="3">
    <location>
        <position position="144"/>
    </location>
    <ligand>
        <name>a divalent metal cation</name>
        <dbReference type="ChEBI" id="CHEBI:60240"/>
    </ligand>
</feature>